<feature type="region of interest" description="Disordered" evidence="1">
    <location>
        <begin position="60"/>
        <end position="180"/>
    </location>
</feature>
<feature type="compositionally biased region" description="Basic and acidic residues" evidence="1">
    <location>
        <begin position="134"/>
        <end position="143"/>
    </location>
</feature>
<proteinExistence type="predicted"/>
<protein>
    <submittedName>
        <fullName evidence="2">Uncharacterized protein</fullName>
    </submittedName>
</protein>
<reference evidence="2 3" key="1">
    <citation type="journal article" date="2012" name="J. Bacteriol.">
        <title>Genome sequence of the human- and animal-pathogenic strain Nocardia cyriacigeorgica GUH-2.</title>
        <authorList>
            <person name="Zoropogui A."/>
            <person name="Pujic P."/>
            <person name="Normand P."/>
            <person name="Barbe V."/>
            <person name="Beaman B."/>
            <person name="Beaman L."/>
            <person name="Boiron P."/>
            <person name="Colinon C."/>
            <person name="Deredjian A."/>
            <person name="Graindorge A."/>
            <person name="Mangenot S."/>
            <person name="Nazaret S."/>
            <person name="Neto M."/>
            <person name="Petit S."/>
            <person name="Roche D."/>
            <person name="Vallenet D."/>
            <person name="Rodriguez-Nava V."/>
            <person name="Richard Y."/>
            <person name="Cournoyer B."/>
            <person name="Blaha D."/>
        </authorList>
    </citation>
    <scope>NUCLEOTIDE SEQUENCE [LARGE SCALE GENOMIC DNA]</scope>
    <source>
        <strain evidence="2 3">GUH-2</strain>
    </source>
</reference>
<accession>H6R6I6</accession>
<evidence type="ECO:0000313" key="3">
    <source>
        <dbReference type="Proteomes" id="UP000008190"/>
    </source>
</evidence>
<organism evidence="2 3">
    <name type="scientific">Nocardia cyriacigeorgica (strain GUH-2)</name>
    <dbReference type="NCBI Taxonomy" id="1127134"/>
    <lineage>
        <taxon>Bacteria</taxon>
        <taxon>Bacillati</taxon>
        <taxon>Actinomycetota</taxon>
        <taxon>Actinomycetes</taxon>
        <taxon>Mycobacteriales</taxon>
        <taxon>Nocardiaceae</taxon>
        <taxon>Nocardia</taxon>
    </lineage>
</organism>
<feature type="compositionally biased region" description="Polar residues" evidence="1">
    <location>
        <begin position="101"/>
        <end position="115"/>
    </location>
</feature>
<keyword evidence="3" id="KW-1185">Reference proteome</keyword>
<dbReference type="KEGG" id="ncy:NOCYR_1353"/>
<feature type="compositionally biased region" description="Polar residues" evidence="1">
    <location>
        <begin position="169"/>
        <end position="180"/>
    </location>
</feature>
<dbReference type="EMBL" id="FO082843">
    <property type="protein sequence ID" value="CCF62149.1"/>
    <property type="molecule type" value="Genomic_DNA"/>
</dbReference>
<dbReference type="AlphaFoldDB" id="H6R6I6"/>
<evidence type="ECO:0000256" key="1">
    <source>
        <dbReference type="SAM" id="MobiDB-lite"/>
    </source>
</evidence>
<dbReference type="HOGENOM" id="CLU_1494757_0_0_11"/>
<dbReference type="Proteomes" id="UP000008190">
    <property type="component" value="Chromosome"/>
</dbReference>
<name>H6R6I6_NOCCG</name>
<sequence length="180" mass="19396">MNRRRRARTIQTISHECECTLGQVRAITRRSEVVAHVERIPGTRAAARIEQSVLTTALTDRIRSPARSPACPSGGVPSAAGRTTAEPPGESAEAPRRDGSADSSGQSRTKGSFPSTGAHPSVLDPIGNPPSGSRPEHAADTRQHRIAHRAEHNRRRYGRNGLEDRSPIHSITPSQIGERA</sequence>
<gene>
    <name evidence="2" type="ordered locus">NOCYR_1353</name>
</gene>
<feature type="compositionally biased region" description="Basic residues" evidence="1">
    <location>
        <begin position="144"/>
        <end position="158"/>
    </location>
</feature>
<evidence type="ECO:0000313" key="2">
    <source>
        <dbReference type="EMBL" id="CCF62149.1"/>
    </source>
</evidence>